<comment type="caution">
    <text evidence="1">The sequence shown here is derived from an EMBL/GenBank/DDBJ whole genome shotgun (WGS) entry which is preliminary data.</text>
</comment>
<evidence type="ECO:0000313" key="2">
    <source>
        <dbReference type="Proteomes" id="UP000636264"/>
    </source>
</evidence>
<name>A0A916W6T0_9HYPH</name>
<dbReference type="InterPro" id="IPR043019">
    <property type="entry name" value="GrlR_sf"/>
</dbReference>
<dbReference type="RefSeq" id="WP_188721771.1">
    <property type="nucleotide sequence ID" value="NZ_BMIF01000009.1"/>
</dbReference>
<protein>
    <submittedName>
        <fullName evidence="1">Uncharacterized protein</fullName>
    </submittedName>
</protein>
<dbReference type="Proteomes" id="UP000636264">
    <property type="component" value="Unassembled WGS sequence"/>
</dbReference>
<proteinExistence type="predicted"/>
<dbReference type="AlphaFoldDB" id="A0A916W6T0"/>
<reference evidence="1" key="1">
    <citation type="journal article" date="2014" name="Int. J. Syst. Evol. Microbiol.">
        <title>Complete genome sequence of Corynebacterium casei LMG S-19264T (=DSM 44701T), isolated from a smear-ripened cheese.</title>
        <authorList>
            <consortium name="US DOE Joint Genome Institute (JGI-PGF)"/>
            <person name="Walter F."/>
            <person name="Albersmeier A."/>
            <person name="Kalinowski J."/>
            <person name="Ruckert C."/>
        </authorList>
    </citation>
    <scope>NUCLEOTIDE SEQUENCE</scope>
    <source>
        <strain evidence="1">CGMCC 1.15320</strain>
    </source>
</reference>
<reference evidence="1" key="2">
    <citation type="submission" date="2020-09" db="EMBL/GenBank/DDBJ databases">
        <authorList>
            <person name="Sun Q."/>
            <person name="Zhou Y."/>
        </authorList>
    </citation>
    <scope>NUCLEOTIDE SEQUENCE</scope>
    <source>
        <strain evidence="1">CGMCC 1.15320</strain>
    </source>
</reference>
<sequence>MDGFYAIYYTGVAGFGHAVLVLNSGAIAGADVTGSTYDGQYSVNNGGSVHAEIVLTIPAGTTLVTGQTLPSPFSQTIKVDLSPGFANGEPVPIQTPLGPVNGIFKKLRDLP</sequence>
<organism evidence="1 2">
    <name type="scientific">Nitratireductor aestuarii</name>
    <dbReference type="NCBI Taxonomy" id="1735103"/>
    <lineage>
        <taxon>Bacteria</taxon>
        <taxon>Pseudomonadati</taxon>
        <taxon>Pseudomonadota</taxon>
        <taxon>Alphaproteobacteria</taxon>
        <taxon>Hyphomicrobiales</taxon>
        <taxon>Phyllobacteriaceae</taxon>
        <taxon>Nitratireductor</taxon>
    </lineage>
</organism>
<dbReference type="Gene3D" id="2.40.128.380">
    <property type="entry name" value="T3SS negative regulator GrlR"/>
    <property type="match status" value="1"/>
</dbReference>
<dbReference type="EMBL" id="BMIF01000009">
    <property type="protein sequence ID" value="GGA73009.1"/>
    <property type="molecule type" value="Genomic_DNA"/>
</dbReference>
<evidence type="ECO:0000313" key="1">
    <source>
        <dbReference type="EMBL" id="GGA73009.1"/>
    </source>
</evidence>
<keyword evidence="2" id="KW-1185">Reference proteome</keyword>
<gene>
    <name evidence="1" type="ORF">GCM10011385_28600</name>
</gene>
<accession>A0A916W6T0</accession>